<name>S7PCJ3_MYOBR</name>
<evidence type="ECO:0000256" key="5">
    <source>
        <dbReference type="ARBA" id="ARBA00023180"/>
    </source>
</evidence>
<evidence type="ECO:0000256" key="3">
    <source>
        <dbReference type="ARBA" id="ARBA00022837"/>
    </source>
</evidence>
<evidence type="ECO:0000259" key="7">
    <source>
        <dbReference type="PROSITE" id="PS51828"/>
    </source>
</evidence>
<dbReference type="InterPro" id="IPR051360">
    <property type="entry name" value="Neuronal_Pentraxin_Related"/>
</dbReference>
<dbReference type="PRINTS" id="PR00895">
    <property type="entry name" value="PENTAXIN"/>
</dbReference>
<dbReference type="Pfam" id="PF00354">
    <property type="entry name" value="Pentaxin"/>
    <property type="match status" value="1"/>
</dbReference>
<dbReference type="AlphaFoldDB" id="S7PCJ3"/>
<evidence type="ECO:0000313" key="9">
    <source>
        <dbReference type="Proteomes" id="UP000052978"/>
    </source>
</evidence>
<proteinExistence type="predicted"/>
<dbReference type="eggNOG" id="ENOG502QTID">
    <property type="taxonomic scope" value="Eukaryota"/>
</dbReference>
<dbReference type="EMBL" id="KE162375">
    <property type="protein sequence ID" value="EPQ07973.1"/>
    <property type="molecule type" value="Genomic_DNA"/>
</dbReference>
<dbReference type="PANTHER" id="PTHR19277">
    <property type="entry name" value="PENTRAXIN"/>
    <property type="match status" value="1"/>
</dbReference>
<keyword evidence="5" id="KW-0325">Glycoprotein</keyword>
<comment type="caution">
    <text evidence="6">Lacks conserved residue(s) required for the propagation of feature annotation.</text>
</comment>
<dbReference type="SMART" id="SM00159">
    <property type="entry name" value="PTX"/>
    <property type="match status" value="1"/>
</dbReference>
<evidence type="ECO:0000256" key="2">
    <source>
        <dbReference type="ARBA" id="ARBA00022723"/>
    </source>
</evidence>
<keyword evidence="9" id="KW-1185">Reference proteome</keyword>
<sequence length="459" mass="49980">MGLVMVTGRPLVGTTEAWQGRFVRSPPGPCPQGCCVPLQFRRFQEVTLTHLQAIASNYNLSYNIDARFQSLAQESQALALAVNQSQATVQGDLGHLKTWIRKTQRRSRKVDSRLLALGVALRERSQQLTQERKEQAAQREALSSLALDMRALQDTLARLTHVVQSQGARLDALKEWLPVACPGTTAPARPALPSQSSPKLQEGRQVLRTLPEPLDLPRDFAGHLQGTREPPGPDSQWARRPERLGEVCNVGPALVFPNTSTENVVFLRPGFLAGLRALSVCSWVRTASGHLGTLLSYATAENDNKLVLHGRDSLVPGSIHFVIGDPAFRELPLQPLLDGQWHHVCVIWTSLLGRYWLHVDRRLVATGSRFREGYEIPPGGSLVLGQEQDSIGGGFDGSEAFVGSMAGLAIWDRALVPGEVSHLATGKELPPGAILTLANAALVGGFVQRVNCTCLELCP</sequence>
<evidence type="ECO:0000256" key="6">
    <source>
        <dbReference type="PROSITE-ProRule" id="PRU01172"/>
    </source>
</evidence>
<accession>S7PCJ3</accession>
<dbReference type="GO" id="GO:0046872">
    <property type="term" value="F:metal ion binding"/>
    <property type="evidence" value="ECO:0007669"/>
    <property type="project" value="UniProtKB-KW"/>
</dbReference>
<evidence type="ECO:0000256" key="4">
    <source>
        <dbReference type="ARBA" id="ARBA00023157"/>
    </source>
</evidence>
<feature type="domain" description="Pentraxin (PTX)" evidence="7">
    <location>
        <begin position="250"/>
        <end position="454"/>
    </location>
</feature>
<dbReference type="PANTHER" id="PTHR19277:SF122">
    <property type="entry name" value="PENTRAXIN-4"/>
    <property type="match status" value="1"/>
</dbReference>
<gene>
    <name evidence="8" type="ORF">D623_10005365</name>
</gene>
<reference evidence="8 9" key="1">
    <citation type="journal article" date="2013" name="Nat. Commun.">
        <title>Genome analysis reveals insights into physiology and longevity of the Brandt's bat Myotis brandtii.</title>
        <authorList>
            <person name="Seim I."/>
            <person name="Fang X."/>
            <person name="Xiong Z."/>
            <person name="Lobanov A.V."/>
            <person name="Huang Z."/>
            <person name="Ma S."/>
            <person name="Feng Y."/>
            <person name="Turanov A.A."/>
            <person name="Zhu Y."/>
            <person name="Lenz T.L."/>
            <person name="Gerashchenko M.V."/>
            <person name="Fan D."/>
            <person name="Hee Yim S."/>
            <person name="Yao X."/>
            <person name="Jordan D."/>
            <person name="Xiong Y."/>
            <person name="Ma Y."/>
            <person name="Lyapunov A.N."/>
            <person name="Chen G."/>
            <person name="Kulakova O.I."/>
            <person name="Sun Y."/>
            <person name="Lee S.G."/>
            <person name="Bronson R.T."/>
            <person name="Moskalev A.A."/>
            <person name="Sunyaev S.R."/>
            <person name="Zhang G."/>
            <person name="Krogh A."/>
            <person name="Wang J."/>
            <person name="Gladyshev V.N."/>
        </authorList>
    </citation>
    <scope>NUCLEOTIDE SEQUENCE [LARGE SCALE GENOMIC DNA]</scope>
</reference>
<keyword evidence="3" id="KW-0106">Calcium</keyword>
<dbReference type="PROSITE" id="PS51828">
    <property type="entry name" value="PTX_2"/>
    <property type="match status" value="1"/>
</dbReference>
<dbReference type="SUPFAM" id="SSF49899">
    <property type="entry name" value="Concanavalin A-like lectins/glucanases"/>
    <property type="match status" value="1"/>
</dbReference>
<evidence type="ECO:0000313" key="8">
    <source>
        <dbReference type="EMBL" id="EPQ07973.1"/>
    </source>
</evidence>
<protein>
    <submittedName>
        <fullName evidence="8">Pentraxin-4</fullName>
    </submittedName>
</protein>
<evidence type="ECO:0000256" key="1">
    <source>
        <dbReference type="ARBA" id="ARBA00001913"/>
    </source>
</evidence>
<dbReference type="Gene3D" id="2.60.120.200">
    <property type="match status" value="1"/>
</dbReference>
<organism evidence="8 9">
    <name type="scientific">Myotis brandtii</name>
    <name type="common">Brandt's bat</name>
    <dbReference type="NCBI Taxonomy" id="109478"/>
    <lineage>
        <taxon>Eukaryota</taxon>
        <taxon>Metazoa</taxon>
        <taxon>Chordata</taxon>
        <taxon>Craniata</taxon>
        <taxon>Vertebrata</taxon>
        <taxon>Euteleostomi</taxon>
        <taxon>Mammalia</taxon>
        <taxon>Eutheria</taxon>
        <taxon>Laurasiatheria</taxon>
        <taxon>Chiroptera</taxon>
        <taxon>Yangochiroptera</taxon>
        <taxon>Vespertilionidae</taxon>
        <taxon>Myotis</taxon>
    </lineage>
</organism>
<dbReference type="InterPro" id="IPR001759">
    <property type="entry name" value="PTX_dom"/>
</dbReference>
<dbReference type="InterPro" id="IPR013320">
    <property type="entry name" value="ConA-like_dom_sf"/>
</dbReference>
<comment type="cofactor">
    <cofactor evidence="1">
        <name>Ca(2+)</name>
        <dbReference type="ChEBI" id="CHEBI:29108"/>
    </cofactor>
</comment>
<keyword evidence="4" id="KW-1015">Disulfide bond</keyword>
<dbReference type="Proteomes" id="UP000052978">
    <property type="component" value="Unassembled WGS sequence"/>
</dbReference>
<keyword evidence="2" id="KW-0479">Metal-binding</keyword>